<gene>
    <name evidence="2" type="ORF">J2853_007571</name>
</gene>
<name>A0ABT9QPM8_9ACTN</name>
<accession>A0ABT9QPM8</accession>
<dbReference type="RefSeq" id="WP_307565605.1">
    <property type="nucleotide sequence ID" value="NZ_JAUSQU010000001.1"/>
</dbReference>
<proteinExistence type="predicted"/>
<evidence type="ECO:0000313" key="3">
    <source>
        <dbReference type="Proteomes" id="UP001225356"/>
    </source>
</evidence>
<keyword evidence="3" id="KW-1185">Reference proteome</keyword>
<evidence type="ECO:0000256" key="1">
    <source>
        <dbReference type="SAM" id="MobiDB-lite"/>
    </source>
</evidence>
<evidence type="ECO:0000313" key="2">
    <source>
        <dbReference type="EMBL" id="MDP9848360.1"/>
    </source>
</evidence>
<protein>
    <submittedName>
        <fullName evidence="2">Uncharacterized protein</fullName>
    </submittedName>
</protein>
<organism evidence="2 3">
    <name type="scientific">Streptosporangium lutulentum</name>
    <dbReference type="NCBI Taxonomy" id="1461250"/>
    <lineage>
        <taxon>Bacteria</taxon>
        <taxon>Bacillati</taxon>
        <taxon>Actinomycetota</taxon>
        <taxon>Actinomycetes</taxon>
        <taxon>Streptosporangiales</taxon>
        <taxon>Streptosporangiaceae</taxon>
        <taxon>Streptosporangium</taxon>
    </lineage>
</organism>
<sequence length="66" mass="6487">MPIQLIRRPTLSAPASPALIPLPGVATTGQASAAPSTATTPVTAMRAAPDEARTSAPGLGLGLGRL</sequence>
<dbReference type="EMBL" id="JAUSQU010000001">
    <property type="protein sequence ID" value="MDP9848360.1"/>
    <property type="molecule type" value="Genomic_DNA"/>
</dbReference>
<comment type="caution">
    <text evidence="2">The sequence shown here is derived from an EMBL/GenBank/DDBJ whole genome shotgun (WGS) entry which is preliminary data.</text>
</comment>
<feature type="region of interest" description="Disordered" evidence="1">
    <location>
        <begin position="24"/>
        <end position="66"/>
    </location>
</feature>
<reference evidence="2 3" key="1">
    <citation type="submission" date="2023-07" db="EMBL/GenBank/DDBJ databases">
        <title>Sequencing the genomes of 1000 actinobacteria strains.</title>
        <authorList>
            <person name="Klenk H.-P."/>
        </authorList>
    </citation>
    <scope>NUCLEOTIDE SEQUENCE [LARGE SCALE GENOMIC DNA]</scope>
    <source>
        <strain evidence="2 3">DSM 46740</strain>
    </source>
</reference>
<dbReference type="Proteomes" id="UP001225356">
    <property type="component" value="Unassembled WGS sequence"/>
</dbReference>
<feature type="compositionally biased region" description="Low complexity" evidence="1">
    <location>
        <begin position="24"/>
        <end position="44"/>
    </location>
</feature>